<comment type="caution">
    <text evidence="2">The sequence shown here is derived from an EMBL/GenBank/DDBJ whole genome shotgun (WGS) entry which is preliminary data.</text>
</comment>
<feature type="region of interest" description="Disordered" evidence="1">
    <location>
        <begin position="61"/>
        <end position="154"/>
    </location>
</feature>
<dbReference type="Proteomes" id="UP000489600">
    <property type="component" value="Unassembled WGS sequence"/>
</dbReference>
<accession>A0A565BDP8</accession>
<evidence type="ECO:0000313" key="3">
    <source>
        <dbReference type="Proteomes" id="UP000489600"/>
    </source>
</evidence>
<gene>
    <name evidence="2" type="ORF">ANE_LOCUS9929</name>
</gene>
<dbReference type="EMBL" id="CABITT030000003">
    <property type="protein sequence ID" value="VVA99484.1"/>
    <property type="molecule type" value="Genomic_DNA"/>
</dbReference>
<evidence type="ECO:0000313" key="2">
    <source>
        <dbReference type="EMBL" id="VVA99484.1"/>
    </source>
</evidence>
<sequence length="285" mass="32063">QLETLMAAGGPKLRIKIPKFDNSALVQGYARTLIGRCMNPMAQKVHNILFMFPRIWNDGKGVNRDDPSQEPEDGAKNLSYKGAVDKEIGRDNAGETDFRENKRRGKRPIAAYQAGFDKNGRSHDVRDHRYQADHGEKQSKVEEKGSAKEERQCSKTIRPIQGGYMNHGQDNGRNETHKVRKALFQGEETETMMERVQLEKQGEMGRDAKSDHANVDAKEEVGVEPMAEDEDVDAGLVMEQGVMHLRENVLAETQDVDLVVVQHESDPSLRDEIVCSTVENPEHEA</sequence>
<feature type="compositionally biased region" description="Basic and acidic residues" evidence="1">
    <location>
        <begin position="118"/>
        <end position="153"/>
    </location>
</feature>
<reference evidence="2" key="1">
    <citation type="submission" date="2019-07" db="EMBL/GenBank/DDBJ databases">
        <authorList>
            <person name="Dittberner H."/>
        </authorList>
    </citation>
    <scope>NUCLEOTIDE SEQUENCE [LARGE SCALE GENOMIC DNA]</scope>
</reference>
<keyword evidence="3" id="KW-1185">Reference proteome</keyword>
<evidence type="ECO:0000256" key="1">
    <source>
        <dbReference type="SAM" id="MobiDB-lite"/>
    </source>
</evidence>
<feature type="compositionally biased region" description="Basic and acidic residues" evidence="1">
    <location>
        <begin position="202"/>
        <end position="221"/>
    </location>
</feature>
<dbReference type="AlphaFoldDB" id="A0A565BDP8"/>
<feature type="region of interest" description="Disordered" evidence="1">
    <location>
        <begin position="202"/>
        <end position="229"/>
    </location>
</feature>
<feature type="compositionally biased region" description="Basic and acidic residues" evidence="1">
    <location>
        <begin position="83"/>
        <end position="100"/>
    </location>
</feature>
<feature type="non-terminal residue" evidence="2">
    <location>
        <position position="1"/>
    </location>
</feature>
<dbReference type="OrthoDB" id="10650549at2759"/>
<organism evidence="2 3">
    <name type="scientific">Arabis nemorensis</name>
    <dbReference type="NCBI Taxonomy" id="586526"/>
    <lineage>
        <taxon>Eukaryota</taxon>
        <taxon>Viridiplantae</taxon>
        <taxon>Streptophyta</taxon>
        <taxon>Embryophyta</taxon>
        <taxon>Tracheophyta</taxon>
        <taxon>Spermatophyta</taxon>
        <taxon>Magnoliopsida</taxon>
        <taxon>eudicotyledons</taxon>
        <taxon>Gunneridae</taxon>
        <taxon>Pentapetalae</taxon>
        <taxon>rosids</taxon>
        <taxon>malvids</taxon>
        <taxon>Brassicales</taxon>
        <taxon>Brassicaceae</taxon>
        <taxon>Arabideae</taxon>
        <taxon>Arabis</taxon>
    </lineage>
</organism>
<name>A0A565BDP8_9BRAS</name>
<protein>
    <submittedName>
        <fullName evidence="2">Uncharacterized protein</fullName>
    </submittedName>
</protein>
<proteinExistence type="predicted"/>